<dbReference type="RefSeq" id="XP_073939096.1">
    <property type="nucleotide sequence ID" value="XM_074082995.1"/>
</dbReference>
<keyword evidence="2" id="KW-0418">Kinase</keyword>
<reference evidence="2" key="1">
    <citation type="submission" date="2025-08" db="UniProtKB">
        <authorList>
            <consortium name="RefSeq"/>
        </authorList>
    </citation>
    <scope>IDENTIFICATION</scope>
</reference>
<dbReference type="Proteomes" id="UP001732720">
    <property type="component" value="Chromosome 8"/>
</dbReference>
<accession>A0AC58NBS9</accession>
<gene>
    <name evidence="2" type="primary">Mylk4</name>
</gene>
<evidence type="ECO:0000313" key="1">
    <source>
        <dbReference type="Proteomes" id="UP001732720"/>
    </source>
</evidence>
<evidence type="ECO:0000313" key="2">
    <source>
        <dbReference type="RefSeq" id="XP_073939096.1"/>
    </source>
</evidence>
<protein>
    <submittedName>
        <fullName evidence="2">Myosin light chain kinase family member 4 isoform X3</fullName>
    </submittedName>
</protein>
<keyword evidence="2" id="KW-0808">Transferase</keyword>
<sequence>MDSTLRRKDVWIVGSVCLLSSSVLWHLLRSVMTRGGHRQAPALEDAQAEEKVWSNPGLKERTTVNGEKTLNLTERSTEKNQFSSEKEKVNKLNKKNDEKTNTSVAQRGFAICHTEKQDKAEDFALRNSIDPRENAVGKDSSCTESSKRQENSSIGDDKQGTVVKSDCPLVKGEKNGLLFKEDTGRREDEEGGGTTTANETMLDQCSNEKQYVDKTNSDQYHERCIDSIKAILTPGILGNSTIGSTFQNAEQTEFAGSSKRRVTEESFLKEDNKKSRIDVVGTSEEHTFKSTEETRQAQRSLQSKPQEFAGRKTSTEQDLAIPLDDVPAPAAPFDHRIVAVKQAAVDRLYTVSKTEILGGGRFGQVHRCKEKATGLKLAAKIIKARSTKDKEEVKNEINIMNQLDHVNLIQLYDAFESRNDIVLIMEYVEGGELFDRIIDENYNLTELDTILFIKQICEGIRHMHQMYILHLDLKPENILCVNRDAKQIKIIDFGLARRYKPREKLKVNFGTPEFLAPEVVNYDFVSFPTDMWSVGVIAYMLLSGLSPFLGDNDAETLSNVLACRWDLEDEEFQDISEEAKEFIAKLLIKEKSWRISASEALKHPWLSDHKLHSRLNAQKKNCSSDVQNLVTK</sequence>
<keyword evidence="1" id="KW-1185">Reference proteome</keyword>
<name>A0AC58NBS9_CASCN</name>
<organism evidence="1 2">
    <name type="scientific">Castor canadensis</name>
    <name type="common">American beaver</name>
    <dbReference type="NCBI Taxonomy" id="51338"/>
    <lineage>
        <taxon>Eukaryota</taxon>
        <taxon>Metazoa</taxon>
        <taxon>Chordata</taxon>
        <taxon>Craniata</taxon>
        <taxon>Vertebrata</taxon>
        <taxon>Euteleostomi</taxon>
        <taxon>Mammalia</taxon>
        <taxon>Eutheria</taxon>
        <taxon>Euarchontoglires</taxon>
        <taxon>Glires</taxon>
        <taxon>Rodentia</taxon>
        <taxon>Castorimorpha</taxon>
        <taxon>Castoridae</taxon>
        <taxon>Castor</taxon>
    </lineage>
</organism>
<proteinExistence type="predicted"/>